<accession>A0ABT9BRM3</accession>
<gene>
    <name evidence="6" type="ORF">Q5716_15640</name>
</gene>
<dbReference type="InterPro" id="IPR000887">
    <property type="entry name" value="Aldlse_KDPG_KHG"/>
</dbReference>
<evidence type="ECO:0000256" key="2">
    <source>
        <dbReference type="ARBA" id="ARBA00006906"/>
    </source>
</evidence>
<evidence type="ECO:0000313" key="7">
    <source>
        <dbReference type="Proteomes" id="UP001241072"/>
    </source>
</evidence>
<keyword evidence="4" id="KW-0456">Lyase</keyword>
<dbReference type="SUPFAM" id="SSF51569">
    <property type="entry name" value="Aldolase"/>
    <property type="match status" value="1"/>
</dbReference>
<organism evidence="6 7">
    <name type="scientific">Antiquaquibacter soli</name>
    <dbReference type="NCBI Taxonomy" id="3064523"/>
    <lineage>
        <taxon>Bacteria</taxon>
        <taxon>Bacillati</taxon>
        <taxon>Actinomycetota</taxon>
        <taxon>Actinomycetes</taxon>
        <taxon>Micrococcales</taxon>
        <taxon>Microbacteriaceae</taxon>
        <taxon>Antiquaquibacter</taxon>
    </lineage>
</organism>
<comment type="subunit">
    <text evidence="3">Homotrimer.</text>
</comment>
<name>A0ABT9BRM3_9MICO</name>
<keyword evidence="7" id="KW-1185">Reference proteome</keyword>
<dbReference type="Proteomes" id="UP001241072">
    <property type="component" value="Unassembled WGS sequence"/>
</dbReference>
<evidence type="ECO:0000256" key="4">
    <source>
        <dbReference type="ARBA" id="ARBA00023239"/>
    </source>
</evidence>
<evidence type="ECO:0000256" key="3">
    <source>
        <dbReference type="ARBA" id="ARBA00011233"/>
    </source>
</evidence>
<reference evidence="6 7" key="1">
    <citation type="submission" date="2023-07" db="EMBL/GenBank/DDBJ databases">
        <title>Protaetiibacter sp. nov WY-16 isolated from soil.</title>
        <authorList>
            <person name="Liu B."/>
            <person name="Wan Y."/>
        </authorList>
    </citation>
    <scope>NUCLEOTIDE SEQUENCE [LARGE SCALE GENOMIC DNA]</scope>
    <source>
        <strain evidence="6 7">WY-16</strain>
    </source>
</reference>
<proteinExistence type="inferred from homology"/>
<comment type="caution">
    <text evidence="6">The sequence shown here is derived from an EMBL/GenBank/DDBJ whole genome shotgun (WGS) entry which is preliminary data.</text>
</comment>
<dbReference type="RefSeq" id="WP_305004091.1">
    <property type="nucleotide sequence ID" value="NZ_JAUQUB010000008.1"/>
</dbReference>
<dbReference type="InterPro" id="IPR013785">
    <property type="entry name" value="Aldolase_TIM"/>
</dbReference>
<comment type="similarity">
    <text evidence="2">Belongs to the KHG/KDPG aldolase family.</text>
</comment>
<dbReference type="CDD" id="cd00452">
    <property type="entry name" value="KDPG_aldolase"/>
    <property type="match status" value="1"/>
</dbReference>
<dbReference type="Pfam" id="PF01081">
    <property type="entry name" value="Aldolase"/>
    <property type="match status" value="1"/>
</dbReference>
<evidence type="ECO:0000256" key="1">
    <source>
        <dbReference type="ARBA" id="ARBA00004761"/>
    </source>
</evidence>
<dbReference type="PANTHER" id="PTHR30246">
    <property type="entry name" value="2-KETO-3-DEOXY-6-PHOSPHOGLUCONATE ALDOLASE"/>
    <property type="match status" value="1"/>
</dbReference>
<sequence>MIDFTTEFERSPFMLILRGLGAERSVEIAQRAWDGGVGLVEIPLQTDADAAALAALVRAGEERSRAVGAGTIVSTELVARAQDLGAAFTVAPGVDAEVVRASAAAGLPHLPGVATASDIQAAVALGCGWVKMFPAAQLGAGWVRAMRGPFPGVRIVATGGMSSATAREYFEAGVDAIAVGAAAGEAGEVAALGRIAAELRDASERG</sequence>
<dbReference type="PANTHER" id="PTHR30246:SF1">
    <property type="entry name" value="2-DEHYDRO-3-DEOXY-6-PHOSPHOGALACTONATE ALDOLASE-RELATED"/>
    <property type="match status" value="1"/>
</dbReference>
<evidence type="ECO:0000313" key="6">
    <source>
        <dbReference type="EMBL" id="MDO7883665.1"/>
    </source>
</evidence>
<protein>
    <submittedName>
        <fullName evidence="6">Bifunctional 4-hydroxy-2-oxoglutarate aldolase/2-dehydro-3-deoxy-phosphogluconate aldolase</fullName>
    </submittedName>
</protein>
<dbReference type="EMBL" id="JAUQUB010000008">
    <property type="protein sequence ID" value="MDO7883665.1"/>
    <property type="molecule type" value="Genomic_DNA"/>
</dbReference>
<dbReference type="Gene3D" id="3.20.20.70">
    <property type="entry name" value="Aldolase class I"/>
    <property type="match status" value="1"/>
</dbReference>
<evidence type="ECO:0000256" key="5">
    <source>
        <dbReference type="ARBA" id="ARBA00023277"/>
    </source>
</evidence>
<comment type="pathway">
    <text evidence="1">Carbohydrate acid metabolism.</text>
</comment>
<keyword evidence="5" id="KW-0119">Carbohydrate metabolism</keyword>